<dbReference type="Proteomes" id="UP000006753">
    <property type="component" value="Unassembled WGS sequence"/>
</dbReference>
<evidence type="ECO:0000256" key="1">
    <source>
        <dbReference type="SAM" id="MobiDB-lite"/>
    </source>
</evidence>
<dbReference type="EMBL" id="JH921448">
    <property type="protein sequence ID" value="EKD13669.1"/>
    <property type="molecule type" value="Genomic_DNA"/>
</dbReference>
<dbReference type="HOGENOM" id="CLU_1151994_0_0_1"/>
<name>K1XMJ9_MARBU</name>
<gene>
    <name evidence="2" type="ORF">MBM_07870</name>
</gene>
<feature type="compositionally biased region" description="Basic and acidic residues" evidence="1">
    <location>
        <begin position="100"/>
        <end position="117"/>
    </location>
</feature>
<feature type="compositionally biased region" description="Acidic residues" evidence="1">
    <location>
        <begin position="118"/>
        <end position="129"/>
    </location>
</feature>
<organism evidence="2 3">
    <name type="scientific">Marssonina brunnea f. sp. multigermtubi (strain MB_m1)</name>
    <name type="common">Marssonina leaf spot fungus</name>
    <dbReference type="NCBI Taxonomy" id="1072389"/>
    <lineage>
        <taxon>Eukaryota</taxon>
        <taxon>Fungi</taxon>
        <taxon>Dikarya</taxon>
        <taxon>Ascomycota</taxon>
        <taxon>Pezizomycotina</taxon>
        <taxon>Leotiomycetes</taxon>
        <taxon>Helotiales</taxon>
        <taxon>Drepanopezizaceae</taxon>
        <taxon>Drepanopeziza</taxon>
    </lineage>
</organism>
<dbReference type="GeneID" id="18763805"/>
<reference evidence="2 3" key="1">
    <citation type="journal article" date="2012" name="BMC Genomics">
        <title>Sequencing the genome of Marssonina brunnea reveals fungus-poplar co-evolution.</title>
        <authorList>
            <person name="Zhu S."/>
            <person name="Cao Y.-Z."/>
            <person name="Jiang C."/>
            <person name="Tan B.-Y."/>
            <person name="Wang Z."/>
            <person name="Feng S."/>
            <person name="Zhang L."/>
            <person name="Su X.-H."/>
            <person name="Brejova B."/>
            <person name="Vinar T."/>
            <person name="Xu M."/>
            <person name="Wang M.-X."/>
            <person name="Zhang S.-G."/>
            <person name="Huang M.-R."/>
            <person name="Wu R."/>
            <person name="Zhou Y."/>
        </authorList>
    </citation>
    <scope>NUCLEOTIDE SEQUENCE [LARGE SCALE GENOMIC DNA]</scope>
    <source>
        <strain evidence="2 3">MB_m1</strain>
    </source>
</reference>
<keyword evidence="3" id="KW-1185">Reference proteome</keyword>
<feature type="compositionally biased region" description="Polar residues" evidence="1">
    <location>
        <begin position="76"/>
        <end position="85"/>
    </location>
</feature>
<protein>
    <submittedName>
        <fullName evidence="2">Uncharacterized protein</fullName>
    </submittedName>
</protein>
<proteinExistence type="predicted"/>
<dbReference type="OrthoDB" id="3520962at2759"/>
<accession>K1XMJ9</accession>
<feature type="region of interest" description="Disordered" evidence="1">
    <location>
        <begin position="75"/>
        <end position="136"/>
    </location>
</feature>
<sequence length="241" mass="27151">MDRSQFSIGEKIQAKAKSPPYNYNDAYLAERMAEFEDRLFDAGYEDLPAEQMRWQVQRWIWDSLFPNEKESFPGLTPNNLTISPRKSTEAPVLNVNIGRGEQEHEMKKSKLDPMETIREEEEKEEDEEQDQKLQRTASSMDISMMTDAAVASCLVCGSTSHDTDCTSKVIHERVLDCSVAGHGLFVFGTASGCPKCSDSGIQLAWNKCGEGWLHTSYAITASMIVTATDICMYRRASRAIR</sequence>
<evidence type="ECO:0000313" key="3">
    <source>
        <dbReference type="Proteomes" id="UP000006753"/>
    </source>
</evidence>
<evidence type="ECO:0000313" key="2">
    <source>
        <dbReference type="EMBL" id="EKD13669.1"/>
    </source>
</evidence>
<dbReference type="KEGG" id="mbe:MBM_07870"/>
<dbReference type="InParanoid" id="K1XMJ9"/>
<dbReference type="AlphaFoldDB" id="K1XMJ9"/>